<gene>
    <name evidence="9" type="ORF">PL9631_590065</name>
</gene>
<dbReference type="Proteomes" id="UP000182190">
    <property type="component" value="Unassembled WGS sequence"/>
</dbReference>
<feature type="transmembrane region" description="Helical" evidence="8">
    <location>
        <begin position="259"/>
        <end position="279"/>
    </location>
</feature>
<evidence type="ECO:0000256" key="7">
    <source>
        <dbReference type="ARBA" id="ARBA00023136"/>
    </source>
</evidence>
<proteinExistence type="inferred from homology"/>
<dbReference type="EMBL" id="CZCS02000200">
    <property type="protein sequence ID" value="VXD21729.1"/>
    <property type="molecule type" value="Genomic_DNA"/>
</dbReference>
<keyword evidence="7 8" id="KW-0472">Membrane</keyword>
<keyword evidence="4 8" id="KW-1003">Cell membrane</keyword>
<protein>
    <recommendedName>
        <fullName evidence="8">L-lactate permease</fullName>
    </recommendedName>
</protein>
<evidence type="ECO:0000256" key="5">
    <source>
        <dbReference type="ARBA" id="ARBA00022692"/>
    </source>
</evidence>
<keyword evidence="6 8" id="KW-1133">Transmembrane helix</keyword>
<comment type="subcellular location">
    <subcellularLocation>
        <location evidence="1 8">Cell membrane</location>
        <topology evidence="1 8">Multi-pass membrane protein</topology>
    </subcellularLocation>
</comment>
<evidence type="ECO:0000256" key="8">
    <source>
        <dbReference type="RuleBase" id="RU365092"/>
    </source>
</evidence>
<evidence type="ECO:0000256" key="2">
    <source>
        <dbReference type="ARBA" id="ARBA00010100"/>
    </source>
</evidence>
<comment type="function">
    <text evidence="8">Uptake of L-lactate across the membrane. Can also transport D-lactate and glycolate.</text>
</comment>
<feature type="transmembrane region" description="Helical" evidence="8">
    <location>
        <begin position="57"/>
        <end position="79"/>
    </location>
</feature>
<name>A0A7Z9E1V3_9CYAN</name>
<dbReference type="RefSeq" id="WP_231516700.1">
    <property type="nucleotide sequence ID" value="NZ_LR735012.1"/>
</dbReference>
<feature type="transmembrane region" description="Helical" evidence="8">
    <location>
        <begin position="385"/>
        <end position="408"/>
    </location>
</feature>
<evidence type="ECO:0000313" key="10">
    <source>
        <dbReference type="Proteomes" id="UP000182190"/>
    </source>
</evidence>
<keyword evidence="10" id="KW-1185">Reference proteome</keyword>
<dbReference type="GO" id="GO:0005886">
    <property type="term" value="C:plasma membrane"/>
    <property type="evidence" value="ECO:0007669"/>
    <property type="project" value="UniProtKB-SubCell"/>
</dbReference>
<feature type="transmembrane region" description="Helical" evidence="8">
    <location>
        <begin position="216"/>
        <end position="247"/>
    </location>
</feature>
<dbReference type="PANTHER" id="PTHR30003">
    <property type="entry name" value="L-LACTATE PERMEASE"/>
    <property type="match status" value="1"/>
</dbReference>
<keyword evidence="3 8" id="KW-0813">Transport</keyword>
<feature type="transmembrane region" description="Helical" evidence="8">
    <location>
        <begin position="126"/>
        <end position="143"/>
    </location>
</feature>
<feature type="transmembrane region" description="Helical" evidence="8">
    <location>
        <begin position="285"/>
        <end position="302"/>
    </location>
</feature>
<evidence type="ECO:0000256" key="3">
    <source>
        <dbReference type="ARBA" id="ARBA00022448"/>
    </source>
</evidence>
<organism evidence="9 10">
    <name type="scientific">Planktothrix paucivesiculata PCC 9631</name>
    <dbReference type="NCBI Taxonomy" id="671071"/>
    <lineage>
        <taxon>Bacteria</taxon>
        <taxon>Bacillati</taxon>
        <taxon>Cyanobacteriota</taxon>
        <taxon>Cyanophyceae</taxon>
        <taxon>Oscillatoriophycideae</taxon>
        <taxon>Oscillatoriales</taxon>
        <taxon>Microcoleaceae</taxon>
        <taxon>Planktothrix</taxon>
    </lineage>
</organism>
<dbReference type="InterPro" id="IPR003804">
    <property type="entry name" value="Lactate_perm"/>
</dbReference>
<dbReference type="Pfam" id="PF02652">
    <property type="entry name" value="Lactate_perm"/>
    <property type="match status" value="1"/>
</dbReference>
<dbReference type="PANTHER" id="PTHR30003:SF0">
    <property type="entry name" value="GLYCOLATE PERMEASE GLCA-RELATED"/>
    <property type="match status" value="1"/>
</dbReference>
<feature type="transmembrane region" description="Helical" evidence="8">
    <location>
        <begin position="526"/>
        <end position="547"/>
    </location>
</feature>
<evidence type="ECO:0000256" key="1">
    <source>
        <dbReference type="ARBA" id="ARBA00004651"/>
    </source>
</evidence>
<feature type="transmembrane region" description="Helical" evidence="8">
    <location>
        <begin position="85"/>
        <end position="105"/>
    </location>
</feature>
<accession>A0A7Z9E1V3</accession>
<evidence type="ECO:0000256" key="6">
    <source>
        <dbReference type="ARBA" id="ARBA00022989"/>
    </source>
</evidence>
<feature type="transmembrane region" description="Helical" evidence="8">
    <location>
        <begin position="149"/>
        <end position="173"/>
    </location>
</feature>
<feature type="transmembrane region" description="Helical" evidence="8">
    <location>
        <begin position="556"/>
        <end position="578"/>
    </location>
</feature>
<comment type="caution">
    <text evidence="9">The sequence shown here is derived from an EMBL/GenBank/DDBJ whole genome shotgun (WGS) entry which is preliminary data.</text>
</comment>
<sequence length="580" mass="61547">MIPLPNNATRYLTQVGQTNITHSMQLFLYSLLAFAPILTAFFLLVVANRPATQAMPVAYLVTAALAMVIWKVPFVHIAASTVEGLIVTLEILYIVFGAILLLNTLQESGAISKIRQGLLGISRDRRIQVILIAWLFGSFIEGASGFGTPAVICVPLLVAIGFPAMAAVMAALIIQSTPSAFGAIGTPVLIGIGNGLEGSTAVEQEIARLGLDFPDYIGVIAAQIGLIQGVIGVFMPLLLIGLVTAYFGDAKSWKDALPAAGFALFAGLAFAIPYALTAIFIGPEFPSLMGGLVGMLIVIPAAKREFLTPKTLWDFPDRDRWSPAWLGTSTPEISQTPVAMKALQAWTPYLLLGILLVMSRLRVLPLRRWLQSVQIPFSNILGTEISISVQPLFLPATLFIVVVIITYFLHQMKGEQMQRAIAQALQKLLGTALAIGTSVPMAKVFINSGVNSSGLASMPLTLADGISQLVGQVWPFFAPVIGMIGSFVAGSTTVSNMMFSLFQFGVAEQSGLSTSVILALQCVGAAAGNMLAVSNIVAAVATVGLIGREGILLRQLLLPVTFYLIFAGLIGLVAVFILGF</sequence>
<dbReference type="GO" id="GO:0015129">
    <property type="term" value="F:lactate transmembrane transporter activity"/>
    <property type="evidence" value="ECO:0007669"/>
    <property type="project" value="UniProtKB-UniRule"/>
</dbReference>
<dbReference type="AlphaFoldDB" id="A0A7Z9E1V3"/>
<keyword evidence="5 8" id="KW-0812">Transmembrane</keyword>
<feature type="transmembrane region" description="Helical" evidence="8">
    <location>
        <begin position="26"/>
        <end position="45"/>
    </location>
</feature>
<feature type="transmembrane region" description="Helical" evidence="8">
    <location>
        <begin position="466"/>
        <end position="489"/>
    </location>
</feature>
<dbReference type="GO" id="GO:0015295">
    <property type="term" value="F:solute:proton symporter activity"/>
    <property type="evidence" value="ECO:0007669"/>
    <property type="project" value="TreeGrafter"/>
</dbReference>
<evidence type="ECO:0000256" key="4">
    <source>
        <dbReference type="ARBA" id="ARBA00022475"/>
    </source>
</evidence>
<comment type="similarity">
    <text evidence="2 8">Belongs to the lactate permease family.</text>
</comment>
<feature type="transmembrane region" description="Helical" evidence="8">
    <location>
        <begin position="346"/>
        <end position="365"/>
    </location>
</feature>
<evidence type="ECO:0000313" key="9">
    <source>
        <dbReference type="EMBL" id="VXD21729.1"/>
    </source>
</evidence>
<reference evidence="9" key="1">
    <citation type="submission" date="2019-10" db="EMBL/GenBank/DDBJ databases">
        <authorList>
            <consortium name="Genoscope - CEA"/>
            <person name="William W."/>
        </authorList>
    </citation>
    <scope>NUCLEOTIDE SEQUENCE [LARGE SCALE GENOMIC DNA]</scope>
    <source>
        <strain evidence="9">BBR_PRJEB10994</strain>
    </source>
</reference>
<feature type="transmembrane region" description="Helical" evidence="8">
    <location>
        <begin position="180"/>
        <end position="196"/>
    </location>
</feature>